<dbReference type="SUPFAM" id="SSF53474">
    <property type="entry name" value="alpha/beta-Hydrolases"/>
    <property type="match status" value="1"/>
</dbReference>
<evidence type="ECO:0000313" key="10">
    <source>
        <dbReference type="Proteomes" id="UP000682892"/>
    </source>
</evidence>
<comment type="similarity">
    <text evidence="1 7">Belongs to the type-B carboxylesterase/lipase family.</text>
</comment>
<dbReference type="InterPro" id="IPR002168">
    <property type="entry name" value="Lipase_GDXG_HIS_AS"/>
</dbReference>
<keyword evidence="4 7" id="KW-0378">Hydrolase</keyword>
<dbReference type="eggNOG" id="KOG1516">
    <property type="taxonomic scope" value="Eukaryota"/>
</dbReference>
<dbReference type="PaxDb" id="7159-AAEL002367-PA"/>
<proteinExistence type="inferred from homology"/>
<dbReference type="FunFam" id="3.40.50.1820:FF:000092">
    <property type="entry name" value="Carboxylic ester hydrolase"/>
    <property type="match status" value="1"/>
</dbReference>
<dbReference type="InterPro" id="IPR029058">
    <property type="entry name" value="AB_hydrolase_fold"/>
</dbReference>
<evidence type="ECO:0000256" key="5">
    <source>
        <dbReference type="ARBA" id="ARBA00023157"/>
    </source>
</evidence>
<gene>
    <name evidence="9" type="ORF">AaeL_AAEL002367</name>
</gene>
<dbReference type="EC" id="3.1.1.-" evidence="7"/>
<dbReference type="PROSITE" id="PS01173">
    <property type="entry name" value="LIPASE_GDXG_HIS"/>
    <property type="match status" value="1"/>
</dbReference>
<dbReference type="OrthoDB" id="19653at2759"/>
<evidence type="ECO:0000256" key="2">
    <source>
        <dbReference type="ARBA" id="ARBA00010515"/>
    </source>
</evidence>
<dbReference type="VEuPathDB" id="VectorBase:AAEL002367"/>
<dbReference type="GO" id="GO:0052689">
    <property type="term" value="F:carboxylic ester hydrolase activity"/>
    <property type="evidence" value="ECO:0007669"/>
    <property type="project" value="UniProtKB-KW"/>
</dbReference>
<keyword evidence="3" id="KW-0719">Serine esterase</keyword>
<dbReference type="ESTHER" id="aedae-q17ig2">
    <property type="family name" value="Carb_B_Arthropoda"/>
</dbReference>
<dbReference type="OMA" id="MERSDCI"/>
<dbReference type="Gene3D" id="3.40.50.1820">
    <property type="entry name" value="alpha/beta hydrolase"/>
    <property type="match status" value="1"/>
</dbReference>
<reference evidence="9" key="3">
    <citation type="submission" date="2012-09" db="EMBL/GenBank/DDBJ databases">
        <authorList>
            <consortium name="VectorBase"/>
        </authorList>
    </citation>
    <scope>NUCLEOTIDE SEQUENCE</scope>
    <source>
        <strain evidence="9">Liverpool</strain>
    </source>
</reference>
<dbReference type="KEGG" id="aag:5574471"/>
<dbReference type="PANTHER" id="PTHR43142:SF1">
    <property type="entry name" value="CARBOXYLIC ESTER HYDROLASE"/>
    <property type="match status" value="1"/>
</dbReference>
<reference evidence="9" key="2">
    <citation type="journal article" date="2007" name="Science">
        <title>Genome sequence of Aedes aegypti, a major arbovirus vector.</title>
        <authorList>
            <person name="Nene V."/>
            <person name="Wortman J.R."/>
            <person name="Lawson D."/>
            <person name="Haas B."/>
            <person name="Kodira C."/>
            <person name="Tu Z.J."/>
            <person name="Loftus B."/>
            <person name="Xi Z."/>
            <person name="Megy K."/>
            <person name="Grabherr M."/>
            <person name="Ren Q."/>
            <person name="Zdobnov E.M."/>
            <person name="Lobo N.F."/>
            <person name="Campbell K.S."/>
            <person name="Brown S.E."/>
            <person name="Bonaldo M.F."/>
            <person name="Zhu J."/>
            <person name="Sinkins S.P."/>
            <person name="Hogenkamp D.G."/>
            <person name="Amedeo P."/>
            <person name="Arensburger P."/>
            <person name="Atkinson P.W."/>
            <person name="Bidwell S."/>
            <person name="Biedler J."/>
            <person name="Birney E."/>
            <person name="Bruggner R.V."/>
            <person name="Costas J."/>
            <person name="Coy M.R."/>
            <person name="Crabtree J."/>
            <person name="Crawford M."/>
            <person name="Debruyn B."/>
            <person name="Decaprio D."/>
            <person name="Eiglmeier K."/>
            <person name="Eisenstadt E."/>
            <person name="El-Dorry H."/>
            <person name="Gelbart W.M."/>
            <person name="Gomes S.L."/>
            <person name="Hammond M."/>
            <person name="Hannick L.I."/>
            <person name="Hogan J.R."/>
            <person name="Holmes M.H."/>
            <person name="Jaffe D."/>
            <person name="Johnston J.S."/>
            <person name="Kennedy R.C."/>
            <person name="Koo H."/>
            <person name="Kravitz S."/>
            <person name="Kriventseva E.V."/>
            <person name="Kulp D."/>
            <person name="Labutti K."/>
            <person name="Lee E."/>
            <person name="Li S."/>
            <person name="Lovin D.D."/>
            <person name="Mao C."/>
            <person name="Mauceli E."/>
            <person name="Menck C.F."/>
            <person name="Miller J.R."/>
            <person name="Montgomery P."/>
            <person name="Mori A."/>
            <person name="Nascimento A.L."/>
            <person name="Naveira H.F."/>
            <person name="Nusbaum C."/>
            <person name="O'leary S."/>
            <person name="Orvis J."/>
            <person name="Pertea M."/>
            <person name="Quesneville H."/>
            <person name="Reidenbach K.R."/>
            <person name="Rogers Y.H."/>
            <person name="Roth C.W."/>
            <person name="Schneider J.R."/>
            <person name="Schatz M."/>
            <person name="Shumway M."/>
            <person name="Stanke M."/>
            <person name="Stinson E.O."/>
            <person name="Tubio J.M."/>
            <person name="Vanzee J.P."/>
            <person name="Verjovski-Almeida S."/>
            <person name="Werner D."/>
            <person name="White O."/>
            <person name="Wyder S."/>
            <person name="Zeng Q."/>
            <person name="Zhao Q."/>
            <person name="Zhao Y."/>
            <person name="Hill C.A."/>
            <person name="Raikhel A.S."/>
            <person name="Soares M.B."/>
            <person name="Knudson D.L."/>
            <person name="Lee N.H."/>
            <person name="Galagan J."/>
            <person name="Salzberg S.L."/>
            <person name="Paulsen I.T."/>
            <person name="Dimopoulos G."/>
            <person name="Collins F.H."/>
            <person name="Birren B."/>
            <person name="Fraser-Liggett C.M."/>
            <person name="Severson D.W."/>
        </authorList>
    </citation>
    <scope>NUCLEOTIDE SEQUENCE [LARGE SCALE GENOMIC DNA]</scope>
    <source>
        <strain evidence="9">Liverpool</strain>
    </source>
</reference>
<organism evidence="9 10">
    <name type="scientific">Aedes aegypti</name>
    <name type="common">Yellowfever mosquito</name>
    <name type="synonym">Culex aegypti</name>
    <dbReference type="NCBI Taxonomy" id="7159"/>
    <lineage>
        <taxon>Eukaryota</taxon>
        <taxon>Metazoa</taxon>
        <taxon>Ecdysozoa</taxon>
        <taxon>Arthropoda</taxon>
        <taxon>Hexapoda</taxon>
        <taxon>Insecta</taxon>
        <taxon>Pterygota</taxon>
        <taxon>Neoptera</taxon>
        <taxon>Endopterygota</taxon>
        <taxon>Diptera</taxon>
        <taxon>Nematocera</taxon>
        <taxon>Culicoidea</taxon>
        <taxon>Culicidae</taxon>
        <taxon>Culicinae</taxon>
        <taxon>Aedini</taxon>
        <taxon>Aedes</taxon>
        <taxon>Stegomyia</taxon>
    </lineage>
</organism>
<dbReference type="Proteomes" id="UP000682892">
    <property type="component" value="Unassembled WGS sequence"/>
</dbReference>
<evidence type="ECO:0000313" key="9">
    <source>
        <dbReference type="EMBL" id="EAT46414.1"/>
    </source>
</evidence>
<comment type="similarity">
    <text evidence="2">Belongs to the 'GDXG' lipolytic enzyme family.</text>
</comment>
<name>Q17IG2_AEDAE</name>
<dbReference type="STRING" id="7159.Q17IG2"/>
<dbReference type="Pfam" id="PF00135">
    <property type="entry name" value="COesterase"/>
    <property type="match status" value="1"/>
</dbReference>
<evidence type="ECO:0000256" key="3">
    <source>
        <dbReference type="ARBA" id="ARBA00022487"/>
    </source>
</evidence>
<protein>
    <recommendedName>
        <fullName evidence="7">Carboxylic ester hydrolase</fullName>
        <ecNumber evidence="7">3.1.1.-</ecNumber>
    </recommendedName>
</protein>
<evidence type="ECO:0000259" key="8">
    <source>
        <dbReference type="Pfam" id="PF00135"/>
    </source>
</evidence>
<reference evidence="9" key="1">
    <citation type="submission" date="2005-10" db="EMBL/GenBank/DDBJ databases">
        <authorList>
            <person name="Loftus B.J."/>
            <person name="Nene V.M."/>
            <person name="Hannick L.I."/>
            <person name="Bidwell S."/>
            <person name="Haas B."/>
            <person name="Amedeo P."/>
            <person name="Orvis J."/>
            <person name="Wortman J.R."/>
            <person name="White O.R."/>
            <person name="Salzberg S."/>
            <person name="Shumway M."/>
            <person name="Koo H."/>
            <person name="Zhao Y."/>
            <person name="Holmes M."/>
            <person name="Miller J."/>
            <person name="Schatz M."/>
            <person name="Pop M."/>
            <person name="Pai G."/>
            <person name="Utterback T."/>
            <person name="Rogers Y.-H."/>
            <person name="Kravitz S."/>
            <person name="Fraser C.M."/>
        </authorList>
    </citation>
    <scope>NUCLEOTIDE SEQUENCE</scope>
    <source>
        <strain evidence="9">Liverpool</strain>
    </source>
</reference>
<accession>Q17IG2</accession>
<feature type="non-terminal residue" evidence="9">
    <location>
        <position position="574"/>
    </location>
</feature>
<evidence type="ECO:0000256" key="6">
    <source>
        <dbReference type="ARBA" id="ARBA00023180"/>
    </source>
</evidence>
<feature type="domain" description="Carboxylesterase type B" evidence="8">
    <location>
        <begin position="33"/>
        <end position="562"/>
    </location>
</feature>
<dbReference type="InterPro" id="IPR019826">
    <property type="entry name" value="Carboxylesterase_B_AS"/>
</dbReference>
<dbReference type="EMBL" id="CH477240">
    <property type="protein sequence ID" value="EAT46414.1"/>
    <property type="molecule type" value="Genomic_DNA"/>
</dbReference>
<keyword evidence="5" id="KW-1015">Disulfide bond</keyword>
<sequence>MFELVSTVLKIAFGLIVYLIKGKCLKLWPQPNRPVVSVRQGKLCGITAKLPNGSSYHYFKGVPYAKPPVGELRFRPPVPLEKFDTPVLECVMERSDCIQRDLFTNRVVGSEKGLYLNVFTPEISVDAEKKFPVMIYIHGGGFLAGSGSSFFYNPIYFVQEGVVVVTLNYRLGPLGFLSFPSVGISGNAGLKDQLLVFKWVKENITQFGGDPNNVTVFGESAGSISTYLHYLSKNSSKYFNRVICQSGIPSTETFFQTRGDEKARSLSKILGYNGCKDEEVFETLLKAPAEELIKYQHKVLTSEEKRLGVHFAFMPVIEDFETEDSIITETPEEIIKSAPNLEKPIIEGCNSGEGILSLFLMHRRVHLGNIDPARFVPIFLKTSKDLDRAELGKQIRKFYFEDKPVNESTNDELCDVMADNYFITNSVINSEWLAKYQPNVRHYHYRFTFDGRFSLTKKLFNQAHLKGACHGDDVFYMFSPTYLPNLPEGSAECCIRRTFIKYWTNFAKYGEPSPDHDKDLQIKWKPVPKINNNLSEFKLECLEIDATSKMIENPFPERIEFWRNMLNTHRSGFL</sequence>
<keyword evidence="6" id="KW-0325">Glycoprotein</keyword>
<dbReference type="AlphaFoldDB" id="Q17IG2"/>
<dbReference type="PANTHER" id="PTHR43142">
    <property type="entry name" value="CARBOXYLIC ESTER HYDROLASE"/>
    <property type="match status" value="1"/>
</dbReference>
<dbReference type="HOGENOM" id="CLU_006586_13_2_1"/>
<dbReference type="InterPro" id="IPR002018">
    <property type="entry name" value="CarbesteraseB"/>
</dbReference>
<dbReference type="PhylomeDB" id="Q17IG2"/>
<evidence type="ECO:0000256" key="1">
    <source>
        <dbReference type="ARBA" id="ARBA00005964"/>
    </source>
</evidence>
<dbReference type="PROSITE" id="PS00122">
    <property type="entry name" value="CARBOXYLESTERASE_B_1"/>
    <property type="match status" value="1"/>
</dbReference>
<evidence type="ECO:0000256" key="7">
    <source>
        <dbReference type="RuleBase" id="RU361235"/>
    </source>
</evidence>
<evidence type="ECO:0000256" key="4">
    <source>
        <dbReference type="ARBA" id="ARBA00022801"/>
    </source>
</evidence>